<evidence type="ECO:0000256" key="1">
    <source>
        <dbReference type="SAM" id="SignalP"/>
    </source>
</evidence>
<dbReference type="Pfam" id="PF16525">
    <property type="entry name" value="MHB"/>
    <property type="match status" value="1"/>
</dbReference>
<dbReference type="AlphaFoldDB" id="A0A132PHD1"/>
<evidence type="ECO:0000313" key="4">
    <source>
        <dbReference type="EMBL" id="ORX15719.1"/>
    </source>
</evidence>
<reference evidence="3 5" key="1">
    <citation type="submission" date="2015-07" db="EMBL/GenBank/DDBJ databases">
        <title>A draft genome sequence of Mycobacterium wolinskyi.</title>
        <authorList>
            <person name="de Man T.J."/>
            <person name="Perry K.A."/>
            <person name="Coulliette A.D."/>
            <person name="Jensen B."/>
            <person name="Toney N.C."/>
            <person name="Limbago B.M."/>
            <person name="Noble-Wang J."/>
        </authorList>
    </citation>
    <scope>NUCLEOTIDE SEQUENCE [LARGE SCALE GENOMIC DNA]</scope>
    <source>
        <strain evidence="3 5">CDC_01</strain>
    </source>
</reference>
<feature type="chain" id="PRO_5007453286" description="Haemophore haem-binding domain-containing protein" evidence="1">
    <location>
        <begin position="37"/>
        <end position="132"/>
    </location>
</feature>
<dbReference type="EMBL" id="LQQA01000013">
    <property type="protein sequence ID" value="ORX15719.1"/>
    <property type="molecule type" value="Genomic_DNA"/>
</dbReference>
<feature type="signal peptide" evidence="1">
    <location>
        <begin position="1"/>
        <end position="36"/>
    </location>
</feature>
<sequence length="132" mass="13168">MKFTGITARRGIAGACASGLLGGVAAAMIAAPAANAAPDCSASGLANTVSSATGAARAYLDTHPGANQAVTTAMTQPRPQAAATLRGYFTANPAEYYDLRGILAPIGDAQRACNVTALSPELSSAYDEFMAG</sequence>
<accession>A0A132PHD1</accession>
<dbReference type="RefSeq" id="WP_067853933.1">
    <property type="nucleotide sequence ID" value="NZ_JACKUA010000019.1"/>
</dbReference>
<dbReference type="EMBL" id="LGTW01000018">
    <property type="protein sequence ID" value="KWX21736.1"/>
    <property type="molecule type" value="Genomic_DNA"/>
</dbReference>
<dbReference type="NCBIfam" id="TIGR04529">
    <property type="entry name" value="MTB_hemophore"/>
    <property type="match status" value="1"/>
</dbReference>
<dbReference type="InterPro" id="IPR038378">
    <property type="entry name" value="MHB_sf"/>
</dbReference>
<keyword evidence="1" id="KW-0732">Signal</keyword>
<dbReference type="Proteomes" id="UP000193964">
    <property type="component" value="Unassembled WGS sequence"/>
</dbReference>
<dbReference type="PATRIC" id="fig|59750.3.peg.2258"/>
<name>A0A132PHD1_9MYCO</name>
<reference evidence="4 6" key="2">
    <citation type="submission" date="2016-01" db="EMBL/GenBank/DDBJ databases">
        <title>The new phylogeny of the genus Mycobacterium.</title>
        <authorList>
            <person name="Tarcisio F."/>
            <person name="Conor M."/>
            <person name="Antonella G."/>
            <person name="Elisabetta G."/>
            <person name="Giulia F.S."/>
            <person name="Sara T."/>
            <person name="Anna F."/>
            <person name="Clotilde B."/>
            <person name="Roberto B."/>
            <person name="Veronica D.S."/>
            <person name="Fabio R."/>
            <person name="Monica P."/>
            <person name="Olivier J."/>
            <person name="Enrico T."/>
            <person name="Nicola S."/>
        </authorList>
    </citation>
    <scope>NUCLEOTIDE SEQUENCE [LARGE SCALE GENOMIC DNA]</scope>
    <source>
        <strain evidence="4 6">ATCC 700010</strain>
    </source>
</reference>
<dbReference type="PROSITE" id="PS51318">
    <property type="entry name" value="TAT"/>
    <property type="match status" value="1"/>
</dbReference>
<evidence type="ECO:0000313" key="6">
    <source>
        <dbReference type="Proteomes" id="UP000193964"/>
    </source>
</evidence>
<protein>
    <recommendedName>
        <fullName evidence="2">Haemophore haem-binding domain-containing protein</fullName>
    </recommendedName>
</protein>
<keyword evidence="5" id="KW-1185">Reference proteome</keyword>
<comment type="caution">
    <text evidence="3">The sequence shown here is derived from an EMBL/GenBank/DDBJ whole genome shotgun (WGS) entry which is preliminary data.</text>
</comment>
<evidence type="ECO:0000313" key="3">
    <source>
        <dbReference type="EMBL" id="KWX21736.1"/>
    </source>
</evidence>
<evidence type="ECO:0000259" key="2">
    <source>
        <dbReference type="Pfam" id="PF16525"/>
    </source>
</evidence>
<dbReference type="InterPro" id="IPR032407">
    <property type="entry name" value="MHB"/>
</dbReference>
<evidence type="ECO:0000313" key="5">
    <source>
        <dbReference type="Proteomes" id="UP000070612"/>
    </source>
</evidence>
<proteinExistence type="predicted"/>
<dbReference type="STRING" id="59750.AWC31_23635"/>
<dbReference type="Gene3D" id="1.20.20.20">
    <property type="entry name" value="Haemophore, haem-binding domain"/>
    <property type="match status" value="1"/>
</dbReference>
<gene>
    <name evidence="3" type="ORF">AFM11_24485</name>
    <name evidence="4" type="ORF">AWC31_23635</name>
</gene>
<dbReference type="GO" id="GO:0020037">
    <property type="term" value="F:heme binding"/>
    <property type="evidence" value="ECO:0007669"/>
    <property type="project" value="InterPro"/>
</dbReference>
<dbReference type="InterPro" id="IPR006311">
    <property type="entry name" value="TAT_signal"/>
</dbReference>
<feature type="domain" description="Haemophore haem-binding" evidence="2">
    <location>
        <begin position="38"/>
        <end position="114"/>
    </location>
</feature>
<dbReference type="Proteomes" id="UP000070612">
    <property type="component" value="Unassembled WGS sequence"/>
</dbReference>
<organism evidence="3 5">
    <name type="scientific">Mycolicibacterium wolinskyi</name>
    <dbReference type="NCBI Taxonomy" id="59750"/>
    <lineage>
        <taxon>Bacteria</taxon>
        <taxon>Bacillati</taxon>
        <taxon>Actinomycetota</taxon>
        <taxon>Actinomycetes</taxon>
        <taxon>Mycobacteriales</taxon>
        <taxon>Mycobacteriaceae</taxon>
        <taxon>Mycolicibacterium</taxon>
    </lineage>
</organism>
<dbReference type="OrthoDB" id="4726347at2"/>